<proteinExistence type="predicted"/>
<accession>A0A3S0NWW1</accession>
<organism evidence="1">
    <name type="scientific">Billgrantia gudaonensis</name>
    <dbReference type="NCBI Taxonomy" id="376427"/>
    <lineage>
        <taxon>Bacteria</taxon>
        <taxon>Pseudomonadati</taxon>
        <taxon>Pseudomonadota</taxon>
        <taxon>Gammaproteobacteria</taxon>
        <taxon>Oceanospirillales</taxon>
        <taxon>Halomonadaceae</taxon>
        <taxon>Billgrantia</taxon>
    </lineage>
</organism>
<protein>
    <submittedName>
        <fullName evidence="1">Uncharacterized protein</fullName>
    </submittedName>
</protein>
<sequence length="155" mass="17049">MKFTSVTSSNVRSHFESLVFAKVLITIGAAIELDKQDGLELITDEVARRRRNAKVGVEVSNTEPGESSLSARLSESTLKAVKFTILTVLAPTRRCQCPSRYRYEPQTLRFRSRTSHCPAGEVQHVAVFAVLEVDDGVLTEAAGIELDGIERSSLL</sequence>
<gene>
    <name evidence="1" type="ORF">DSL92_06120</name>
</gene>
<dbReference type="AlphaFoldDB" id="A0A3S0NWW1"/>
<name>A0A3S0NWW1_9GAMM</name>
<reference evidence="1" key="1">
    <citation type="submission" date="2018-12" db="EMBL/GenBank/DDBJ databases">
        <authorList>
            <person name="Jadhav K."/>
            <person name="Kushwaha B."/>
            <person name="Jadhav I."/>
        </authorList>
    </citation>
    <scope>NUCLEOTIDE SEQUENCE [LARGE SCALE GENOMIC DNA]</scope>
    <source>
        <strain evidence="1">SBS 10</strain>
    </source>
</reference>
<dbReference type="EMBL" id="RXHI01000018">
    <property type="protein sequence ID" value="RUA22350.1"/>
    <property type="molecule type" value="Genomic_DNA"/>
</dbReference>
<comment type="caution">
    <text evidence="1">The sequence shown here is derived from an EMBL/GenBank/DDBJ whole genome shotgun (WGS) entry which is preliminary data.</text>
</comment>
<evidence type="ECO:0000313" key="1">
    <source>
        <dbReference type="EMBL" id="RUA22350.1"/>
    </source>
</evidence>